<dbReference type="SUPFAM" id="SSF111304">
    <property type="entry name" value="Recombination protein RecR"/>
    <property type="match status" value="1"/>
</dbReference>
<dbReference type="AlphaFoldDB" id="A0A381Y9U8"/>
<dbReference type="PANTHER" id="PTHR30446:SF0">
    <property type="entry name" value="RECOMBINATION PROTEIN RECR"/>
    <property type="match status" value="1"/>
</dbReference>
<dbReference type="Pfam" id="PF13662">
    <property type="entry name" value="Toprim_4"/>
    <property type="match status" value="1"/>
</dbReference>
<keyword evidence="5" id="KW-0233">DNA recombination</keyword>
<name>A0A381Y9U8_9ZZZZ</name>
<evidence type="ECO:0000256" key="1">
    <source>
        <dbReference type="ARBA" id="ARBA00022723"/>
    </source>
</evidence>
<accession>A0A381Y9U8</accession>
<keyword evidence="6" id="KW-0234">DNA repair</keyword>
<keyword evidence="2" id="KW-0227">DNA damage</keyword>
<sequence>MHSKYTNEEIDKLILLISKLPGFGPKSASRAVLHLLKRKDQLMVPLAESLLTASEKIVSCIECGNIDLNSPCNMCSDKGRNHHQLCVVEDVADLWALEKAGAFNGYYHILGGNLSAINGIGPDELNIKKLIERVNDQSIKEVILALSATVDGQTTAHYVADCLTDSDVEVSRLGHGVPVGGELDYMDEGTITAAITSRQKI</sequence>
<dbReference type="Gene3D" id="3.40.1360.10">
    <property type="match status" value="1"/>
</dbReference>
<keyword evidence="1" id="KW-0479">Metal-binding</keyword>
<dbReference type="CDD" id="cd01025">
    <property type="entry name" value="TOPRIM_recR"/>
    <property type="match status" value="1"/>
</dbReference>
<evidence type="ECO:0000256" key="2">
    <source>
        <dbReference type="ARBA" id="ARBA00022763"/>
    </source>
</evidence>
<gene>
    <name evidence="8" type="ORF">METZ01_LOCUS126107</name>
</gene>
<dbReference type="NCBIfam" id="TIGR00615">
    <property type="entry name" value="recR"/>
    <property type="match status" value="1"/>
</dbReference>
<dbReference type="InterPro" id="IPR034137">
    <property type="entry name" value="TOPRIM_RecR"/>
</dbReference>
<evidence type="ECO:0000256" key="3">
    <source>
        <dbReference type="ARBA" id="ARBA00022771"/>
    </source>
</evidence>
<keyword evidence="4" id="KW-0862">Zinc</keyword>
<dbReference type="PANTHER" id="PTHR30446">
    <property type="entry name" value="RECOMBINATION PROTEIN RECR"/>
    <property type="match status" value="1"/>
</dbReference>
<dbReference type="Pfam" id="PF21176">
    <property type="entry name" value="RecR_HhH"/>
    <property type="match status" value="1"/>
</dbReference>
<dbReference type="EMBL" id="UINC01017618">
    <property type="protein sequence ID" value="SVA73253.1"/>
    <property type="molecule type" value="Genomic_DNA"/>
</dbReference>
<dbReference type="InterPro" id="IPR023627">
    <property type="entry name" value="Rcmb_RecR"/>
</dbReference>
<dbReference type="Gene3D" id="6.10.250.240">
    <property type="match status" value="1"/>
</dbReference>
<proteinExistence type="inferred from homology"/>
<reference evidence="8" key="1">
    <citation type="submission" date="2018-05" db="EMBL/GenBank/DDBJ databases">
        <authorList>
            <person name="Lanie J.A."/>
            <person name="Ng W.-L."/>
            <person name="Kazmierczak K.M."/>
            <person name="Andrzejewski T.M."/>
            <person name="Davidsen T.M."/>
            <person name="Wayne K.J."/>
            <person name="Tettelin H."/>
            <person name="Glass J.I."/>
            <person name="Rusch D."/>
            <person name="Podicherti R."/>
            <person name="Tsui H.-C.T."/>
            <person name="Winkler M.E."/>
        </authorList>
    </citation>
    <scope>NUCLEOTIDE SEQUENCE</scope>
</reference>
<dbReference type="GO" id="GO:0003677">
    <property type="term" value="F:DNA binding"/>
    <property type="evidence" value="ECO:0007669"/>
    <property type="project" value="InterPro"/>
</dbReference>
<evidence type="ECO:0000313" key="8">
    <source>
        <dbReference type="EMBL" id="SVA73253.1"/>
    </source>
</evidence>
<evidence type="ECO:0000259" key="7">
    <source>
        <dbReference type="PROSITE" id="PS50880"/>
    </source>
</evidence>
<dbReference type="HAMAP" id="MF_00017">
    <property type="entry name" value="RecR"/>
    <property type="match status" value="1"/>
</dbReference>
<organism evidence="8">
    <name type="scientific">marine metagenome</name>
    <dbReference type="NCBI Taxonomy" id="408172"/>
    <lineage>
        <taxon>unclassified sequences</taxon>
        <taxon>metagenomes</taxon>
        <taxon>ecological metagenomes</taxon>
    </lineage>
</organism>
<dbReference type="Pfam" id="PF21175">
    <property type="entry name" value="RecR_C"/>
    <property type="match status" value="1"/>
</dbReference>
<keyword evidence="3" id="KW-0863">Zinc-finger</keyword>
<dbReference type="Gene3D" id="1.10.8.420">
    <property type="entry name" value="RecR Domain 1"/>
    <property type="match status" value="1"/>
</dbReference>
<dbReference type="SMART" id="SM00493">
    <property type="entry name" value="TOPRIM"/>
    <property type="match status" value="1"/>
</dbReference>
<evidence type="ECO:0000256" key="4">
    <source>
        <dbReference type="ARBA" id="ARBA00022833"/>
    </source>
</evidence>
<dbReference type="InterPro" id="IPR006171">
    <property type="entry name" value="TOPRIM_dom"/>
</dbReference>
<dbReference type="GO" id="GO:0006281">
    <property type="term" value="P:DNA repair"/>
    <property type="evidence" value="ECO:0007669"/>
    <property type="project" value="UniProtKB-KW"/>
</dbReference>
<dbReference type="PROSITE" id="PS50880">
    <property type="entry name" value="TOPRIM"/>
    <property type="match status" value="1"/>
</dbReference>
<dbReference type="GO" id="GO:0006310">
    <property type="term" value="P:DNA recombination"/>
    <property type="evidence" value="ECO:0007669"/>
    <property type="project" value="UniProtKB-KW"/>
</dbReference>
<dbReference type="InterPro" id="IPR000093">
    <property type="entry name" value="DNA_Rcmb_RecR"/>
</dbReference>
<protein>
    <recommendedName>
        <fullName evidence="7">Toprim domain-containing protein</fullName>
    </recommendedName>
</protein>
<evidence type="ECO:0000256" key="6">
    <source>
        <dbReference type="ARBA" id="ARBA00023204"/>
    </source>
</evidence>
<evidence type="ECO:0000256" key="5">
    <source>
        <dbReference type="ARBA" id="ARBA00023172"/>
    </source>
</evidence>
<feature type="domain" description="Toprim" evidence="7">
    <location>
        <begin position="83"/>
        <end position="178"/>
    </location>
</feature>
<dbReference type="GO" id="GO:0008270">
    <property type="term" value="F:zinc ion binding"/>
    <property type="evidence" value="ECO:0007669"/>
    <property type="project" value="UniProtKB-KW"/>
</dbReference>